<evidence type="ECO:0000256" key="9">
    <source>
        <dbReference type="ARBA" id="ARBA00022960"/>
    </source>
</evidence>
<dbReference type="InterPro" id="IPR012907">
    <property type="entry name" value="Peptidase_S11_C"/>
</dbReference>
<dbReference type="PANTHER" id="PTHR21581">
    <property type="entry name" value="D-ALANYL-D-ALANINE CARBOXYPEPTIDASE"/>
    <property type="match status" value="1"/>
</dbReference>
<dbReference type="PROSITE" id="PS51257">
    <property type="entry name" value="PROKAR_LIPOPROTEIN"/>
    <property type="match status" value="1"/>
</dbReference>
<evidence type="ECO:0000256" key="13">
    <source>
        <dbReference type="PIRSR" id="PIRSR618044-1"/>
    </source>
</evidence>
<evidence type="ECO:0000256" key="5">
    <source>
        <dbReference type="ARBA" id="ARBA00022645"/>
    </source>
</evidence>
<dbReference type="GO" id="GO:0009252">
    <property type="term" value="P:peptidoglycan biosynthetic process"/>
    <property type="evidence" value="ECO:0007669"/>
    <property type="project" value="UniProtKB-KW"/>
</dbReference>
<gene>
    <name evidence="19" type="ORF">IAA48_07680</name>
</gene>
<dbReference type="Proteomes" id="UP000824205">
    <property type="component" value="Unassembled WGS sequence"/>
</dbReference>
<keyword evidence="7 17" id="KW-0732">Signal</keyword>
<feature type="domain" description="Peptidase S11 D-Ala-D-Ala carboxypeptidase A C-terminal" evidence="18">
    <location>
        <begin position="295"/>
        <end position="386"/>
    </location>
</feature>
<feature type="signal peptide" evidence="17">
    <location>
        <begin position="1"/>
        <end position="27"/>
    </location>
</feature>
<keyword evidence="5 19" id="KW-0121">Carboxypeptidase</keyword>
<evidence type="ECO:0000256" key="1">
    <source>
        <dbReference type="ARBA" id="ARBA00003217"/>
    </source>
</evidence>
<comment type="function">
    <text evidence="1">Removes C-terminal D-alanyl residues from sugar-peptide cell wall precursors.</text>
</comment>
<accession>A0A9D1RDZ2</accession>
<evidence type="ECO:0000256" key="8">
    <source>
        <dbReference type="ARBA" id="ARBA00022801"/>
    </source>
</evidence>
<dbReference type="GO" id="GO:0009002">
    <property type="term" value="F:serine-type D-Ala-D-Ala carboxypeptidase activity"/>
    <property type="evidence" value="ECO:0007669"/>
    <property type="project" value="UniProtKB-EC"/>
</dbReference>
<feature type="active site" description="Proton acceptor" evidence="13">
    <location>
        <position position="67"/>
    </location>
</feature>
<reference evidence="19" key="1">
    <citation type="journal article" date="2021" name="PeerJ">
        <title>Extensive microbial diversity within the chicken gut microbiome revealed by metagenomics and culture.</title>
        <authorList>
            <person name="Gilroy R."/>
            <person name="Ravi A."/>
            <person name="Getino M."/>
            <person name="Pursley I."/>
            <person name="Horton D.L."/>
            <person name="Alikhan N.F."/>
            <person name="Baker D."/>
            <person name="Gharbi K."/>
            <person name="Hall N."/>
            <person name="Watson M."/>
            <person name="Adriaenssens E.M."/>
            <person name="Foster-Nyarko E."/>
            <person name="Jarju S."/>
            <person name="Secka A."/>
            <person name="Antonio M."/>
            <person name="Oren A."/>
            <person name="Chaudhuri R.R."/>
            <person name="La Ragione R."/>
            <person name="Hildebrand F."/>
            <person name="Pallen M.J."/>
        </authorList>
    </citation>
    <scope>NUCLEOTIDE SEQUENCE</scope>
    <source>
        <strain evidence="19">421</strain>
    </source>
</reference>
<comment type="similarity">
    <text evidence="3 15">Belongs to the peptidase S11 family.</text>
</comment>
<dbReference type="PRINTS" id="PR00725">
    <property type="entry name" value="DADACBPTASE1"/>
</dbReference>
<evidence type="ECO:0000259" key="18">
    <source>
        <dbReference type="SMART" id="SM00936"/>
    </source>
</evidence>
<dbReference type="Gene3D" id="2.60.410.10">
    <property type="entry name" value="D-Ala-D-Ala carboxypeptidase, C-terminal domain"/>
    <property type="match status" value="1"/>
</dbReference>
<comment type="pathway">
    <text evidence="2">Cell wall biogenesis; peptidoglycan biosynthesis.</text>
</comment>
<name>A0A9D1RDZ2_9FIRM</name>
<evidence type="ECO:0000256" key="11">
    <source>
        <dbReference type="ARBA" id="ARBA00023316"/>
    </source>
</evidence>
<dbReference type="AlphaFoldDB" id="A0A9D1RDZ2"/>
<dbReference type="Gene3D" id="3.40.710.10">
    <property type="entry name" value="DD-peptidase/beta-lactamase superfamily"/>
    <property type="match status" value="1"/>
</dbReference>
<feature type="transmembrane region" description="Helical" evidence="16">
    <location>
        <begin position="399"/>
        <end position="424"/>
    </location>
</feature>
<feature type="active site" description="Proton acceptor" evidence="13">
    <location>
        <position position="70"/>
    </location>
</feature>
<dbReference type="InterPro" id="IPR001967">
    <property type="entry name" value="Peptidase_S11_N"/>
</dbReference>
<dbReference type="SUPFAM" id="SSF56601">
    <property type="entry name" value="beta-lactamase/transpeptidase-like"/>
    <property type="match status" value="1"/>
</dbReference>
<protein>
    <recommendedName>
        <fullName evidence="4">serine-type D-Ala-D-Ala carboxypeptidase</fullName>
        <ecNumber evidence="4">3.4.16.4</ecNumber>
    </recommendedName>
</protein>
<keyword evidence="6" id="KW-0645">Protease</keyword>
<keyword evidence="8" id="KW-0378">Hydrolase</keyword>
<comment type="caution">
    <text evidence="19">The sequence shown here is derived from an EMBL/GenBank/DDBJ whole genome shotgun (WGS) entry which is preliminary data.</text>
</comment>
<evidence type="ECO:0000256" key="14">
    <source>
        <dbReference type="PIRSR" id="PIRSR618044-2"/>
    </source>
</evidence>
<dbReference type="InterPro" id="IPR012338">
    <property type="entry name" value="Beta-lactam/transpept-like"/>
</dbReference>
<dbReference type="EC" id="3.4.16.4" evidence="4"/>
<evidence type="ECO:0000313" key="20">
    <source>
        <dbReference type="Proteomes" id="UP000824205"/>
    </source>
</evidence>
<dbReference type="InterPro" id="IPR037167">
    <property type="entry name" value="Peptidase_S11_C_sf"/>
</dbReference>
<reference evidence="19" key="2">
    <citation type="submission" date="2021-04" db="EMBL/GenBank/DDBJ databases">
        <authorList>
            <person name="Gilroy R."/>
        </authorList>
    </citation>
    <scope>NUCLEOTIDE SEQUENCE</scope>
    <source>
        <strain evidence="19">421</strain>
    </source>
</reference>
<evidence type="ECO:0000256" key="4">
    <source>
        <dbReference type="ARBA" id="ARBA00012448"/>
    </source>
</evidence>
<proteinExistence type="inferred from homology"/>
<keyword evidence="16" id="KW-0812">Transmembrane</keyword>
<evidence type="ECO:0000256" key="17">
    <source>
        <dbReference type="SAM" id="SignalP"/>
    </source>
</evidence>
<feature type="chain" id="PRO_5039587803" description="serine-type D-Ala-D-Ala carboxypeptidase" evidence="17">
    <location>
        <begin position="28"/>
        <end position="440"/>
    </location>
</feature>
<feature type="active site" evidence="13">
    <location>
        <position position="127"/>
    </location>
</feature>
<evidence type="ECO:0000256" key="2">
    <source>
        <dbReference type="ARBA" id="ARBA00004752"/>
    </source>
</evidence>
<keyword evidence="11" id="KW-0961">Cell wall biogenesis/degradation</keyword>
<dbReference type="SMART" id="SM00936">
    <property type="entry name" value="PBP5_C"/>
    <property type="match status" value="1"/>
</dbReference>
<dbReference type="InterPro" id="IPR018044">
    <property type="entry name" value="Peptidase_S11"/>
</dbReference>
<feature type="binding site" evidence="14">
    <location>
        <position position="234"/>
    </location>
    <ligand>
        <name>substrate</name>
    </ligand>
</feature>
<evidence type="ECO:0000256" key="16">
    <source>
        <dbReference type="SAM" id="Phobius"/>
    </source>
</evidence>
<dbReference type="SUPFAM" id="SSF69189">
    <property type="entry name" value="Penicillin-binding protein associated domain"/>
    <property type="match status" value="1"/>
</dbReference>
<dbReference type="Pfam" id="PF00768">
    <property type="entry name" value="Peptidase_S11"/>
    <property type="match status" value="1"/>
</dbReference>
<evidence type="ECO:0000313" key="19">
    <source>
        <dbReference type="EMBL" id="HIW86358.1"/>
    </source>
</evidence>
<organism evidence="19 20">
    <name type="scientific">Candidatus Eubacterium faecipullorum</name>
    <dbReference type="NCBI Taxonomy" id="2838571"/>
    <lineage>
        <taxon>Bacteria</taxon>
        <taxon>Bacillati</taxon>
        <taxon>Bacillota</taxon>
        <taxon>Clostridia</taxon>
        <taxon>Eubacteriales</taxon>
        <taxon>Eubacteriaceae</taxon>
        <taxon>Eubacterium</taxon>
    </lineage>
</organism>
<evidence type="ECO:0000256" key="12">
    <source>
        <dbReference type="ARBA" id="ARBA00034000"/>
    </source>
</evidence>
<dbReference type="PANTHER" id="PTHR21581:SF6">
    <property type="entry name" value="TRAFFICKING PROTEIN PARTICLE COMPLEX SUBUNIT 12"/>
    <property type="match status" value="1"/>
</dbReference>
<keyword evidence="16" id="KW-1133">Transmembrane helix</keyword>
<dbReference type="GO" id="GO:0006508">
    <property type="term" value="P:proteolysis"/>
    <property type="evidence" value="ECO:0007669"/>
    <property type="project" value="UniProtKB-KW"/>
</dbReference>
<evidence type="ECO:0000256" key="3">
    <source>
        <dbReference type="ARBA" id="ARBA00007164"/>
    </source>
</evidence>
<dbReference type="InterPro" id="IPR015956">
    <property type="entry name" value="Peniciliin-bd_prot_C_sf"/>
</dbReference>
<evidence type="ECO:0000256" key="6">
    <source>
        <dbReference type="ARBA" id="ARBA00022670"/>
    </source>
</evidence>
<keyword evidence="10" id="KW-0573">Peptidoglycan synthesis</keyword>
<dbReference type="Pfam" id="PF07943">
    <property type="entry name" value="PBP5_C"/>
    <property type="match status" value="1"/>
</dbReference>
<evidence type="ECO:0000256" key="7">
    <source>
        <dbReference type="ARBA" id="ARBA00022729"/>
    </source>
</evidence>
<comment type="catalytic activity">
    <reaction evidence="12">
        <text>Preferential cleavage: (Ac)2-L-Lys-D-Ala-|-D-Ala. Also transpeptidation of peptidyl-alanyl moieties that are N-acyl substituents of D-alanine.</text>
        <dbReference type="EC" id="3.4.16.4"/>
    </reaction>
</comment>
<dbReference type="EMBL" id="DXGE01000034">
    <property type="protein sequence ID" value="HIW86358.1"/>
    <property type="molecule type" value="Genomic_DNA"/>
</dbReference>
<keyword evidence="9" id="KW-0133">Cell shape</keyword>
<dbReference type="GO" id="GO:0008360">
    <property type="term" value="P:regulation of cell shape"/>
    <property type="evidence" value="ECO:0007669"/>
    <property type="project" value="UniProtKB-KW"/>
</dbReference>
<evidence type="ECO:0000256" key="10">
    <source>
        <dbReference type="ARBA" id="ARBA00022984"/>
    </source>
</evidence>
<sequence>MKRFLSVFLALLISCVSLFGFAFCADAAVYQPDVELYSQAYMLINLDDDTYPVVAQKNQDEKMYPASLTKIVTAMVTLNNVDDLQQQVTVSESAFNILLGTGAQVAGLEIGDTLTVEQLLYLNMVHSACDASEVLAEFVGGTREYFVKMMNDYVKSLGCTNTNFVNPDGLHDENHYTTASDLATITLDALKNSTFTKIAYTVEYEYDGMTYYNTNLMLRRGYLSYYYEYAKGIKTGSTSQAGYCVITTASKDGYNYLAVVLGAPVIDYNNDGYDEKCSFIDAATLFEWAFGSLKYSTVIEQNEVLDEVPVENGKDADTLRLVAGEDVTAIVPSGLDRSNIVIRTKDKPESVNAPVAKGDPVCTAEIIYADQVVAQVQLVAAETVELSTFLTVVNAVRNFFSLTAVKIILIAVVLCVVAYVAVFVSRANKKKKRRSGDDNG</sequence>
<dbReference type="GO" id="GO:0071555">
    <property type="term" value="P:cell wall organization"/>
    <property type="evidence" value="ECO:0007669"/>
    <property type="project" value="UniProtKB-KW"/>
</dbReference>
<evidence type="ECO:0000256" key="15">
    <source>
        <dbReference type="RuleBase" id="RU004016"/>
    </source>
</evidence>
<keyword evidence="16" id="KW-0472">Membrane</keyword>